<feature type="compositionally biased region" description="Basic and acidic residues" evidence="7">
    <location>
        <begin position="358"/>
        <end position="371"/>
    </location>
</feature>
<dbReference type="EC" id="3.4.19.12" evidence="2"/>
<feature type="region of interest" description="Disordered" evidence="7">
    <location>
        <begin position="1"/>
        <end position="36"/>
    </location>
</feature>
<keyword evidence="10" id="KW-1185">Reference proteome</keyword>
<feature type="compositionally biased region" description="Polar residues" evidence="7">
    <location>
        <begin position="903"/>
        <end position="913"/>
    </location>
</feature>
<comment type="caution">
    <text evidence="9">The sequence shown here is derived from an EMBL/GenBank/DDBJ whole genome shotgun (WGS) entry which is preliminary data.</text>
</comment>
<feature type="region of interest" description="Disordered" evidence="7">
    <location>
        <begin position="134"/>
        <end position="232"/>
    </location>
</feature>
<evidence type="ECO:0000256" key="5">
    <source>
        <dbReference type="ARBA" id="ARBA00022801"/>
    </source>
</evidence>
<accession>A0A3M2RV02</accession>
<sequence length="936" mass="101226">MSNRHLPAGQNIQGGAGGVPGVDMVGGPGGPRRRQAPPYVPQYQQQHHHQHHHQHMNPMYGGYTQFAPQPYYGMPPQYQNAQYQNAQYQHQYVNGQYQNGGMPSPGYMPYQNYARSPPSMHQYVPMVGVSVPPSYPPRPAQQHSPALSTPYQPPPVSAPIPPHTPSSTNSSQLMPPPTPPTPQTTEPQPPVVPTPAPVAAPAPAPAPAREASPPPKAKEPFRAPLPWLSHPDVEFPVRTTKSRRRRRLLNADSQAVSLPVEQHEAATEQSEQATIAETASKEPSVASQTPATSAAPSETAATPRLPAEESAVPVHTSSTSQRSRTNTVTSSTSTATSRPATRSSAAPAPALPSLPKSGAKDAKPARAEKPVNGDVVAETSSRDATSTAVVEKPTEPESEAAEAPAPPVKLPPSSWANLFAKPAAAAVAKASTTNGAVTGSATTNDHSAEGVVSATNGSTASFSKANANSVAEAIQSFHVGLADQLSFLEPRGLINTGNMCYMNSIQVLQVLMFCVPFFDFLSQISKRAVHSFKSETPLIDAMIMFMHEFKSIKSASSVEHLRRSLKNEELERYGEPFTPEFVYEAIRQLPRFASMRRGHQQDAEEFLGFLLQSLDDECTSVMNSSTLAEQSEKVNAAEGATGTSDDWLEVGRKQKAAVTRSSGSNSSSPISKIFGGLLRSEFRVPGLKDSITTEPYQPLQLDIGSSDVRNVVDALRGLTRPERIQGDFNSPRGKDVTATKQVFIESLPPVLILHLKRFQFDAEGNGTVKIWKKIGYPLELEIPRDVLSRQKRQTYTDGAMPKYKLISVVYHHGKNASGGHYTVDVRRQEGREWIRIDDTVIRRVRSEDVAEGGEEEEVKDTRKDGAASGASGSRFDAMTEDAGDEVGWNKVTASTGGAKKWSSVANGASNGTTKAKPVKDNIKDNKVAYLLFYQRV</sequence>
<feature type="domain" description="USP" evidence="8">
    <location>
        <begin position="491"/>
        <end position="862"/>
    </location>
</feature>
<dbReference type="InterPro" id="IPR018200">
    <property type="entry name" value="USP_CS"/>
</dbReference>
<evidence type="ECO:0000259" key="8">
    <source>
        <dbReference type="PROSITE" id="PS50235"/>
    </source>
</evidence>
<dbReference type="GO" id="GO:0016579">
    <property type="term" value="P:protein deubiquitination"/>
    <property type="evidence" value="ECO:0007669"/>
    <property type="project" value="InterPro"/>
</dbReference>
<feature type="compositionally biased region" description="Low complexity" evidence="7">
    <location>
        <begin position="283"/>
        <end position="303"/>
    </location>
</feature>
<dbReference type="Gene3D" id="3.90.70.10">
    <property type="entry name" value="Cysteine proteinases"/>
    <property type="match status" value="1"/>
</dbReference>
<dbReference type="Proteomes" id="UP000277212">
    <property type="component" value="Unassembled WGS sequence"/>
</dbReference>
<dbReference type="PROSITE" id="PS50235">
    <property type="entry name" value="USP_3"/>
    <property type="match status" value="1"/>
</dbReference>
<keyword evidence="4" id="KW-0833">Ubl conjugation pathway</keyword>
<feature type="compositionally biased region" description="Pro residues" evidence="7">
    <location>
        <begin position="174"/>
        <end position="206"/>
    </location>
</feature>
<keyword evidence="3" id="KW-0645">Protease</keyword>
<evidence type="ECO:0000313" key="10">
    <source>
        <dbReference type="Proteomes" id="UP000277212"/>
    </source>
</evidence>
<dbReference type="InterPro" id="IPR050164">
    <property type="entry name" value="Peptidase_C19"/>
</dbReference>
<dbReference type="EMBL" id="NKUJ01000274">
    <property type="protein sequence ID" value="RMJ08715.1"/>
    <property type="molecule type" value="Genomic_DNA"/>
</dbReference>
<name>A0A3M2RV02_9HYPO</name>
<dbReference type="AlphaFoldDB" id="A0A3M2RV02"/>
<evidence type="ECO:0000256" key="6">
    <source>
        <dbReference type="ARBA" id="ARBA00022807"/>
    </source>
</evidence>
<comment type="catalytic activity">
    <reaction evidence="1">
        <text>Thiol-dependent hydrolysis of ester, thioester, amide, peptide and isopeptide bonds formed by the C-terminal Gly of ubiquitin (a 76-residue protein attached to proteins as an intracellular targeting signal).</text>
        <dbReference type="EC" id="3.4.19.12"/>
    </reaction>
</comment>
<feature type="compositionally biased region" description="Low complexity" evidence="7">
    <location>
        <begin position="316"/>
        <end position="353"/>
    </location>
</feature>
<organism evidence="9 10">
    <name type="scientific">Fusarium kuroshium</name>
    <dbReference type="NCBI Taxonomy" id="2010991"/>
    <lineage>
        <taxon>Eukaryota</taxon>
        <taxon>Fungi</taxon>
        <taxon>Dikarya</taxon>
        <taxon>Ascomycota</taxon>
        <taxon>Pezizomycotina</taxon>
        <taxon>Sordariomycetes</taxon>
        <taxon>Hypocreomycetidae</taxon>
        <taxon>Hypocreales</taxon>
        <taxon>Nectriaceae</taxon>
        <taxon>Fusarium</taxon>
        <taxon>Fusarium solani species complex</taxon>
    </lineage>
</organism>
<dbReference type="InterPro" id="IPR028889">
    <property type="entry name" value="USP"/>
</dbReference>
<evidence type="ECO:0000313" key="9">
    <source>
        <dbReference type="EMBL" id="RMJ08715.1"/>
    </source>
</evidence>
<dbReference type="InterPro" id="IPR001394">
    <property type="entry name" value="Peptidase_C19_UCH"/>
</dbReference>
<dbReference type="PANTHER" id="PTHR24006">
    <property type="entry name" value="UBIQUITIN CARBOXYL-TERMINAL HYDROLASE"/>
    <property type="match status" value="1"/>
</dbReference>
<dbReference type="PROSITE" id="PS00973">
    <property type="entry name" value="USP_2"/>
    <property type="match status" value="1"/>
</dbReference>
<dbReference type="SUPFAM" id="SSF54001">
    <property type="entry name" value="Cysteine proteinases"/>
    <property type="match status" value="1"/>
</dbReference>
<feature type="region of interest" description="Disordered" evidence="7">
    <location>
        <begin position="254"/>
        <end position="409"/>
    </location>
</feature>
<keyword evidence="5" id="KW-0378">Hydrolase</keyword>
<feature type="compositionally biased region" description="Acidic residues" evidence="7">
    <location>
        <begin position="849"/>
        <end position="858"/>
    </location>
</feature>
<protein>
    <recommendedName>
        <fullName evidence="2">ubiquitinyl hydrolase 1</fullName>
        <ecNumber evidence="2">3.4.19.12</ecNumber>
    </recommendedName>
</protein>
<evidence type="ECO:0000256" key="1">
    <source>
        <dbReference type="ARBA" id="ARBA00000707"/>
    </source>
</evidence>
<dbReference type="STRING" id="2010991.A0A3M2RV02"/>
<feature type="region of interest" description="Disordered" evidence="7">
    <location>
        <begin position="847"/>
        <end position="918"/>
    </location>
</feature>
<proteinExistence type="predicted"/>
<dbReference type="Pfam" id="PF00443">
    <property type="entry name" value="UCH"/>
    <property type="match status" value="1"/>
</dbReference>
<evidence type="ECO:0000256" key="3">
    <source>
        <dbReference type="ARBA" id="ARBA00022670"/>
    </source>
</evidence>
<dbReference type="InterPro" id="IPR038765">
    <property type="entry name" value="Papain-like_cys_pep_sf"/>
</dbReference>
<gene>
    <name evidence="9" type="ORF">CDV36_011680</name>
</gene>
<feature type="compositionally biased region" description="Polar residues" evidence="7">
    <location>
        <begin position="141"/>
        <end position="150"/>
    </location>
</feature>
<reference evidence="9 10" key="1">
    <citation type="submission" date="2017-06" db="EMBL/GenBank/DDBJ databases">
        <title>Comparative genomic analysis of Ambrosia Fusariam Clade fungi.</title>
        <authorList>
            <person name="Stajich J.E."/>
            <person name="Carrillo J."/>
            <person name="Kijimoto T."/>
            <person name="Eskalen A."/>
            <person name="O'Donnell K."/>
            <person name="Kasson M."/>
        </authorList>
    </citation>
    <scope>NUCLEOTIDE SEQUENCE [LARGE SCALE GENOMIC DNA]</scope>
    <source>
        <strain evidence="9">UCR3666</strain>
    </source>
</reference>
<feature type="compositionally biased region" description="Polar residues" evidence="7">
    <location>
        <begin position="267"/>
        <end position="277"/>
    </location>
</feature>
<keyword evidence="6" id="KW-0788">Thiol protease</keyword>
<evidence type="ECO:0000256" key="2">
    <source>
        <dbReference type="ARBA" id="ARBA00012759"/>
    </source>
</evidence>
<evidence type="ECO:0000256" key="4">
    <source>
        <dbReference type="ARBA" id="ARBA00022786"/>
    </source>
</evidence>
<dbReference type="GO" id="GO:0006508">
    <property type="term" value="P:proteolysis"/>
    <property type="evidence" value="ECO:0007669"/>
    <property type="project" value="UniProtKB-KW"/>
</dbReference>
<dbReference type="GO" id="GO:0005829">
    <property type="term" value="C:cytosol"/>
    <property type="evidence" value="ECO:0007669"/>
    <property type="project" value="TreeGrafter"/>
</dbReference>
<dbReference type="OrthoDB" id="429671at2759"/>
<dbReference type="PANTHER" id="PTHR24006:SF687">
    <property type="entry name" value="UBIQUITIN CARBOXYL-TERMINAL HYDROLASE 10"/>
    <property type="match status" value="1"/>
</dbReference>
<evidence type="ECO:0000256" key="7">
    <source>
        <dbReference type="SAM" id="MobiDB-lite"/>
    </source>
</evidence>
<dbReference type="GO" id="GO:0005634">
    <property type="term" value="C:nucleus"/>
    <property type="evidence" value="ECO:0007669"/>
    <property type="project" value="TreeGrafter"/>
</dbReference>
<dbReference type="GO" id="GO:0004843">
    <property type="term" value="F:cysteine-type deubiquitinase activity"/>
    <property type="evidence" value="ECO:0007669"/>
    <property type="project" value="UniProtKB-EC"/>
</dbReference>
<feature type="compositionally biased region" description="Polar residues" evidence="7">
    <location>
        <begin position="378"/>
        <end position="388"/>
    </location>
</feature>
<feature type="compositionally biased region" description="Pro residues" evidence="7">
    <location>
        <begin position="151"/>
        <end position="164"/>
    </location>
</feature>
<feature type="compositionally biased region" description="Gly residues" evidence="7">
    <location>
        <begin position="12"/>
        <end position="30"/>
    </location>
</feature>